<dbReference type="Proteomes" id="UP001501138">
    <property type="component" value="Unassembled WGS sequence"/>
</dbReference>
<feature type="domain" description="HTH tetR-type" evidence="5">
    <location>
        <begin position="9"/>
        <end position="69"/>
    </location>
</feature>
<dbReference type="InterPro" id="IPR009057">
    <property type="entry name" value="Homeodomain-like_sf"/>
</dbReference>
<organism evidence="6 7">
    <name type="scientific">Isoptericola hypogeus</name>
    <dbReference type="NCBI Taxonomy" id="300179"/>
    <lineage>
        <taxon>Bacteria</taxon>
        <taxon>Bacillati</taxon>
        <taxon>Actinomycetota</taxon>
        <taxon>Actinomycetes</taxon>
        <taxon>Micrococcales</taxon>
        <taxon>Promicromonosporaceae</taxon>
        <taxon>Isoptericola</taxon>
    </lineage>
</organism>
<proteinExistence type="predicted"/>
<reference evidence="6 7" key="1">
    <citation type="journal article" date="2019" name="Int. J. Syst. Evol. Microbiol.">
        <title>The Global Catalogue of Microorganisms (GCM) 10K type strain sequencing project: providing services to taxonomists for standard genome sequencing and annotation.</title>
        <authorList>
            <consortium name="The Broad Institute Genomics Platform"/>
            <consortium name="The Broad Institute Genome Sequencing Center for Infectious Disease"/>
            <person name="Wu L."/>
            <person name="Ma J."/>
        </authorList>
    </citation>
    <scope>NUCLEOTIDE SEQUENCE [LARGE SCALE GENOMIC DNA]</scope>
    <source>
        <strain evidence="6 7">JCM 15589</strain>
    </source>
</reference>
<evidence type="ECO:0000256" key="3">
    <source>
        <dbReference type="ARBA" id="ARBA00023163"/>
    </source>
</evidence>
<keyword evidence="7" id="KW-1185">Reference proteome</keyword>
<feature type="DNA-binding region" description="H-T-H motif" evidence="4">
    <location>
        <begin position="32"/>
        <end position="51"/>
    </location>
</feature>
<comment type="caution">
    <text evidence="6">The sequence shown here is derived from an EMBL/GenBank/DDBJ whole genome shotgun (WGS) entry which is preliminary data.</text>
</comment>
<evidence type="ECO:0000256" key="1">
    <source>
        <dbReference type="ARBA" id="ARBA00023015"/>
    </source>
</evidence>
<dbReference type="RefSeq" id="WP_344244917.1">
    <property type="nucleotide sequence ID" value="NZ_BAAAPM010000002.1"/>
</dbReference>
<name>A0ABN2IQX5_9MICO</name>
<dbReference type="SUPFAM" id="SSF46689">
    <property type="entry name" value="Homeodomain-like"/>
    <property type="match status" value="1"/>
</dbReference>
<dbReference type="InterPro" id="IPR023772">
    <property type="entry name" value="DNA-bd_HTH_TetR-type_CS"/>
</dbReference>
<dbReference type="EMBL" id="BAAAPM010000002">
    <property type="protein sequence ID" value="GAA1709912.1"/>
    <property type="molecule type" value="Genomic_DNA"/>
</dbReference>
<evidence type="ECO:0000313" key="7">
    <source>
        <dbReference type="Proteomes" id="UP001501138"/>
    </source>
</evidence>
<gene>
    <name evidence="6" type="ORF">GCM10009809_02860</name>
</gene>
<keyword evidence="1" id="KW-0805">Transcription regulation</keyword>
<dbReference type="InterPro" id="IPR050109">
    <property type="entry name" value="HTH-type_TetR-like_transc_reg"/>
</dbReference>
<dbReference type="PANTHER" id="PTHR30055">
    <property type="entry name" value="HTH-TYPE TRANSCRIPTIONAL REGULATOR RUTR"/>
    <property type="match status" value="1"/>
</dbReference>
<dbReference type="PROSITE" id="PS50977">
    <property type="entry name" value="HTH_TETR_2"/>
    <property type="match status" value="1"/>
</dbReference>
<evidence type="ECO:0000313" key="6">
    <source>
        <dbReference type="EMBL" id="GAA1709912.1"/>
    </source>
</evidence>
<dbReference type="Gene3D" id="1.10.10.60">
    <property type="entry name" value="Homeodomain-like"/>
    <property type="match status" value="1"/>
</dbReference>
<protein>
    <submittedName>
        <fullName evidence="6">TetR/AcrR family transcriptional regulator</fullName>
    </submittedName>
</protein>
<dbReference type="Pfam" id="PF00440">
    <property type="entry name" value="TetR_N"/>
    <property type="match status" value="1"/>
</dbReference>
<evidence type="ECO:0000256" key="2">
    <source>
        <dbReference type="ARBA" id="ARBA00023125"/>
    </source>
</evidence>
<keyword evidence="2 4" id="KW-0238">DNA-binding</keyword>
<dbReference type="InterPro" id="IPR001647">
    <property type="entry name" value="HTH_TetR"/>
</dbReference>
<dbReference type="PANTHER" id="PTHR30055:SF238">
    <property type="entry name" value="MYCOFACTOCIN BIOSYNTHESIS TRANSCRIPTIONAL REGULATOR MFTR-RELATED"/>
    <property type="match status" value="1"/>
</dbReference>
<dbReference type="InterPro" id="IPR041347">
    <property type="entry name" value="MftR_C"/>
</dbReference>
<accession>A0ABN2IQX5</accession>
<dbReference type="PROSITE" id="PS01081">
    <property type="entry name" value="HTH_TETR_1"/>
    <property type="match status" value="1"/>
</dbReference>
<dbReference type="PRINTS" id="PR00455">
    <property type="entry name" value="HTHTETR"/>
</dbReference>
<evidence type="ECO:0000259" key="5">
    <source>
        <dbReference type="PROSITE" id="PS50977"/>
    </source>
</evidence>
<dbReference type="Gene3D" id="1.10.357.10">
    <property type="entry name" value="Tetracycline Repressor, domain 2"/>
    <property type="match status" value="1"/>
</dbReference>
<dbReference type="Pfam" id="PF17754">
    <property type="entry name" value="TetR_C_14"/>
    <property type="match status" value="1"/>
</dbReference>
<sequence>MNLRERRRADTMRAVQRVALDLFERRGYDAVSIAQIAAEAQVAERTVYRHFGTKEMLVVHDELDAAFIGDVVRRATTVGAIAGVREALAAVPPEAWRGEGAEAGGWLRKMRLLRATPSLHATFERATSTLGDALGAAESAAATGLAPYPARVRGRAVAAMLAVAVDAWLESDGEADLRDLVAQGIDALTTG</sequence>
<evidence type="ECO:0000256" key="4">
    <source>
        <dbReference type="PROSITE-ProRule" id="PRU00335"/>
    </source>
</evidence>
<keyword evidence="3" id="KW-0804">Transcription</keyword>